<dbReference type="AlphaFoldDB" id="A0A5S5CHN4"/>
<protein>
    <submittedName>
        <fullName evidence="1">Uncharacterized protein</fullName>
    </submittedName>
</protein>
<evidence type="ECO:0000313" key="2">
    <source>
        <dbReference type="Proteomes" id="UP000323257"/>
    </source>
</evidence>
<gene>
    <name evidence="1" type="ORF">BCM02_10293</name>
</gene>
<organism evidence="1 2">
    <name type="scientific">Paenibacillus methanolicus</name>
    <dbReference type="NCBI Taxonomy" id="582686"/>
    <lineage>
        <taxon>Bacteria</taxon>
        <taxon>Bacillati</taxon>
        <taxon>Bacillota</taxon>
        <taxon>Bacilli</taxon>
        <taxon>Bacillales</taxon>
        <taxon>Paenibacillaceae</taxon>
        <taxon>Paenibacillus</taxon>
    </lineage>
</organism>
<dbReference type="EMBL" id="VNHS01000002">
    <property type="protein sequence ID" value="TYP77533.1"/>
    <property type="molecule type" value="Genomic_DNA"/>
</dbReference>
<accession>A0A5S5CHN4</accession>
<name>A0A5S5CHN4_9BACL</name>
<keyword evidence="2" id="KW-1185">Reference proteome</keyword>
<comment type="caution">
    <text evidence="1">The sequence shown here is derived from an EMBL/GenBank/DDBJ whole genome shotgun (WGS) entry which is preliminary data.</text>
</comment>
<evidence type="ECO:0000313" key="1">
    <source>
        <dbReference type="EMBL" id="TYP77533.1"/>
    </source>
</evidence>
<dbReference type="Proteomes" id="UP000323257">
    <property type="component" value="Unassembled WGS sequence"/>
</dbReference>
<proteinExistence type="predicted"/>
<reference evidence="1 2" key="1">
    <citation type="submission" date="2019-07" db="EMBL/GenBank/DDBJ databases">
        <title>Genomic Encyclopedia of Type Strains, Phase III (KMG-III): the genomes of soil and plant-associated and newly described type strains.</title>
        <authorList>
            <person name="Whitman W."/>
        </authorList>
    </citation>
    <scope>NUCLEOTIDE SEQUENCE [LARGE SCALE GENOMIC DNA]</scope>
    <source>
        <strain evidence="1 2">BL24</strain>
    </source>
</reference>
<sequence length="102" mass="11313">MWGVDAVIPLCPIGVIFAVGAMKPNERLIGQFVKITMNDAAYAAMRHEQHAPARIPGQRLIDQPVHPVRDLQNRFAAGQFCGKLLFRMPECFVIAGRAFVNP</sequence>